<gene>
    <name evidence="3" type="ORF">CUN51_02650</name>
</gene>
<dbReference type="AlphaFoldDB" id="A0A2M8P2T5"/>
<evidence type="ECO:0000256" key="1">
    <source>
        <dbReference type="SAM" id="SignalP"/>
    </source>
</evidence>
<feature type="signal peptide" evidence="1">
    <location>
        <begin position="1"/>
        <end position="23"/>
    </location>
</feature>
<dbReference type="InterPro" id="IPR032693">
    <property type="entry name" value="YtkA-like_dom"/>
</dbReference>
<dbReference type="Pfam" id="PF13115">
    <property type="entry name" value="YtkA"/>
    <property type="match status" value="1"/>
</dbReference>
<evidence type="ECO:0000313" key="3">
    <source>
        <dbReference type="EMBL" id="PJF31861.1"/>
    </source>
</evidence>
<protein>
    <recommendedName>
        <fullName evidence="2">YtkA-like domain-containing protein</fullName>
    </recommendedName>
</protein>
<dbReference type="EMBL" id="PGTK01000002">
    <property type="protein sequence ID" value="PJF31861.1"/>
    <property type="molecule type" value="Genomic_DNA"/>
</dbReference>
<dbReference type="Proteomes" id="UP000228921">
    <property type="component" value="Unassembled WGS sequence"/>
</dbReference>
<organism evidence="3 4">
    <name type="scientific">Candidatus Thermofonsia Clade 1 bacterium</name>
    <dbReference type="NCBI Taxonomy" id="2364210"/>
    <lineage>
        <taxon>Bacteria</taxon>
        <taxon>Bacillati</taxon>
        <taxon>Chloroflexota</taxon>
        <taxon>Candidatus Thermofontia</taxon>
        <taxon>Candidatus Thermofonsia Clade 1</taxon>
    </lineage>
</organism>
<name>A0A2M8P2T5_9CHLR</name>
<evidence type="ECO:0000259" key="2">
    <source>
        <dbReference type="Pfam" id="PF13115"/>
    </source>
</evidence>
<evidence type="ECO:0000313" key="4">
    <source>
        <dbReference type="Proteomes" id="UP000228921"/>
    </source>
</evidence>
<reference evidence="3 4" key="1">
    <citation type="submission" date="2017-11" db="EMBL/GenBank/DDBJ databases">
        <title>Evolution of Phototrophy in the Chloroflexi Phylum Driven by Horizontal Gene Transfer.</title>
        <authorList>
            <person name="Ward L.M."/>
            <person name="Hemp J."/>
            <person name="Shih P.M."/>
            <person name="Mcglynn S.E."/>
            <person name="Fischer W."/>
        </authorList>
    </citation>
    <scope>NUCLEOTIDE SEQUENCE [LARGE SCALE GENOMIC DNA]</scope>
    <source>
        <strain evidence="3">CP2_2F</strain>
    </source>
</reference>
<accession>A0A2M8P2T5</accession>
<feature type="chain" id="PRO_5014967592" description="YtkA-like domain-containing protein" evidence="1">
    <location>
        <begin position="24"/>
        <end position="132"/>
    </location>
</feature>
<feature type="domain" description="YtkA-like" evidence="2">
    <location>
        <begin position="38"/>
        <end position="111"/>
    </location>
</feature>
<sequence length="132" mass="14518">MSRFLHVVLILCALSLSACRQSAQPTPTPDPDIQLEWLNSDRPLRIGSDVLVFTLKNARAEPIQGAVIEVRGDMTHAGMVPVDGKAEGGTADGQYVVPFQWTMGGDWIVTVRATLPDGRTTQRRYDVQVRSQ</sequence>
<comment type="caution">
    <text evidence="3">The sequence shown here is derived from an EMBL/GenBank/DDBJ whole genome shotgun (WGS) entry which is preliminary data.</text>
</comment>
<keyword evidence="1" id="KW-0732">Signal</keyword>
<proteinExistence type="predicted"/>
<dbReference type="PROSITE" id="PS51257">
    <property type="entry name" value="PROKAR_LIPOPROTEIN"/>
    <property type="match status" value="1"/>
</dbReference>